<dbReference type="PANTHER" id="PTHR36437">
    <property type="entry name" value="GLYOXALASE/BLEOMYCIN RESISTANCE PROTEIN/DIOXYGENASE"/>
    <property type="match status" value="1"/>
</dbReference>
<keyword evidence="3" id="KW-0223">Dioxygenase</keyword>
<dbReference type="PROSITE" id="PS51819">
    <property type="entry name" value="VOC"/>
    <property type="match status" value="1"/>
</dbReference>
<dbReference type="InterPro" id="IPR029068">
    <property type="entry name" value="Glyas_Bleomycin-R_OHBP_Dase"/>
</dbReference>
<dbReference type="STRING" id="573321.SAMN04488505_102258"/>
<dbReference type="PANTHER" id="PTHR36437:SF2">
    <property type="entry name" value="GLYOXALASE_BLEOMYCIN RESISTANCE PROTEIN_DIOXYGENASE"/>
    <property type="match status" value="1"/>
</dbReference>
<proteinExistence type="predicted"/>
<gene>
    <name evidence="3" type="ORF">SAMN04488505_102258</name>
</gene>
<dbReference type="InterPro" id="IPR018146">
    <property type="entry name" value="Glyoxalase_1_CS"/>
</dbReference>
<protein>
    <submittedName>
        <fullName evidence="3">Glyoxalase/Bleomycin resistance protein/Dioxygenase superfamily protein</fullName>
    </submittedName>
</protein>
<dbReference type="Pfam" id="PF00903">
    <property type="entry name" value="Glyoxalase"/>
    <property type="match status" value="1"/>
</dbReference>
<accession>A0A1H7Q4W7</accession>
<dbReference type="OrthoDB" id="9794917at2"/>
<keyword evidence="4" id="KW-1185">Reference proteome</keyword>
<dbReference type="SUPFAM" id="SSF54593">
    <property type="entry name" value="Glyoxalase/Bleomycin resistance protein/Dihydroxybiphenyl dioxygenase"/>
    <property type="match status" value="1"/>
</dbReference>
<keyword evidence="3" id="KW-0560">Oxidoreductase</keyword>
<evidence type="ECO:0000313" key="3">
    <source>
        <dbReference type="EMBL" id="SEL43201.1"/>
    </source>
</evidence>
<dbReference type="Gene3D" id="3.10.180.10">
    <property type="entry name" value="2,3-Dihydroxybiphenyl 1,2-Dioxygenase, domain 1"/>
    <property type="match status" value="1"/>
</dbReference>
<dbReference type="InterPro" id="IPR004360">
    <property type="entry name" value="Glyas_Fos-R_dOase_dom"/>
</dbReference>
<keyword evidence="1" id="KW-0479">Metal-binding</keyword>
<dbReference type="GO" id="GO:0046872">
    <property type="term" value="F:metal ion binding"/>
    <property type="evidence" value="ECO:0007669"/>
    <property type="project" value="UniProtKB-KW"/>
</dbReference>
<evidence type="ECO:0000259" key="2">
    <source>
        <dbReference type="PROSITE" id="PS51819"/>
    </source>
</evidence>
<dbReference type="EMBL" id="FOBB01000002">
    <property type="protein sequence ID" value="SEL43201.1"/>
    <property type="molecule type" value="Genomic_DNA"/>
</dbReference>
<name>A0A1H7Q4W7_9BACT</name>
<evidence type="ECO:0000313" key="4">
    <source>
        <dbReference type="Proteomes" id="UP000198984"/>
    </source>
</evidence>
<reference evidence="3 4" key="1">
    <citation type="submission" date="2016-10" db="EMBL/GenBank/DDBJ databases">
        <authorList>
            <person name="de Groot N.N."/>
        </authorList>
    </citation>
    <scope>NUCLEOTIDE SEQUENCE [LARGE SCALE GENOMIC DNA]</scope>
    <source>
        <strain evidence="3 4">DSM 21039</strain>
    </source>
</reference>
<dbReference type="GO" id="GO:0004462">
    <property type="term" value="F:lactoylglutathione lyase activity"/>
    <property type="evidence" value="ECO:0007669"/>
    <property type="project" value="InterPro"/>
</dbReference>
<dbReference type="InterPro" id="IPR037523">
    <property type="entry name" value="VOC_core"/>
</dbReference>
<dbReference type="AlphaFoldDB" id="A0A1H7Q4W7"/>
<dbReference type="Proteomes" id="UP000198984">
    <property type="component" value="Unassembled WGS sequence"/>
</dbReference>
<dbReference type="GO" id="GO:0051213">
    <property type="term" value="F:dioxygenase activity"/>
    <property type="evidence" value="ECO:0007669"/>
    <property type="project" value="UniProtKB-KW"/>
</dbReference>
<feature type="domain" description="VOC" evidence="2">
    <location>
        <begin position="4"/>
        <end position="146"/>
    </location>
</feature>
<sequence length="149" mass="16556">MITKMSHTSLFVLDQDKAYDFYVNKLGFKVNTDVVMGDAASEDGSEEQPPAGGFRWLTLNTPEQPDLEIILMPVVGLEPDAQAAIRLLLEKGLMGAGVFYTPDCYATYEELKAKGVEFKSAPKEQFYGIECIMSDGCGNWFSMTQPKEH</sequence>
<organism evidence="3 4">
    <name type="scientific">Chitinophaga rupis</name>
    <dbReference type="NCBI Taxonomy" id="573321"/>
    <lineage>
        <taxon>Bacteria</taxon>
        <taxon>Pseudomonadati</taxon>
        <taxon>Bacteroidota</taxon>
        <taxon>Chitinophagia</taxon>
        <taxon>Chitinophagales</taxon>
        <taxon>Chitinophagaceae</taxon>
        <taxon>Chitinophaga</taxon>
    </lineage>
</organism>
<evidence type="ECO:0000256" key="1">
    <source>
        <dbReference type="ARBA" id="ARBA00022723"/>
    </source>
</evidence>
<dbReference type="RefSeq" id="WP_089909181.1">
    <property type="nucleotide sequence ID" value="NZ_FOBB01000002.1"/>
</dbReference>
<dbReference type="PROSITE" id="PS00934">
    <property type="entry name" value="GLYOXALASE_I_1"/>
    <property type="match status" value="1"/>
</dbReference>